<accession>A0ABV8Q782</accession>
<comment type="pathway">
    <text evidence="1 12">Amino-acid biosynthesis; L-threonine biosynthesis; L-threonine from L-aspartate: step 3/5.</text>
</comment>
<reference evidence="17" key="1">
    <citation type="journal article" date="2019" name="Int. J. Syst. Evol. Microbiol.">
        <title>The Global Catalogue of Microorganisms (GCM) 10K type strain sequencing project: providing services to taxonomists for standard genome sequencing and annotation.</title>
        <authorList>
            <consortium name="The Broad Institute Genomics Platform"/>
            <consortium name="The Broad Institute Genome Sequencing Center for Infectious Disease"/>
            <person name="Wu L."/>
            <person name="Ma J."/>
        </authorList>
    </citation>
    <scope>NUCLEOTIDE SEQUENCE [LARGE SCALE GENOMIC DNA]</scope>
    <source>
        <strain evidence="17">CGMCC 1.10363</strain>
    </source>
</reference>
<dbReference type="Gene3D" id="3.30.360.10">
    <property type="entry name" value="Dihydrodipicolinate Reductase, domain 2"/>
    <property type="match status" value="1"/>
</dbReference>
<feature type="domain" description="ACT" evidence="15">
    <location>
        <begin position="356"/>
        <end position="443"/>
    </location>
</feature>
<evidence type="ECO:0000256" key="8">
    <source>
        <dbReference type="ARBA" id="ARBA00022857"/>
    </source>
</evidence>
<keyword evidence="9 12" id="KW-0560">Oxidoreductase</keyword>
<dbReference type="Pfam" id="PF03447">
    <property type="entry name" value="NAD_binding_3"/>
    <property type="match status" value="1"/>
</dbReference>
<evidence type="ECO:0000256" key="11">
    <source>
        <dbReference type="ARBA" id="ARBA00044930"/>
    </source>
</evidence>
<dbReference type="Proteomes" id="UP001595900">
    <property type="component" value="Unassembled WGS sequence"/>
</dbReference>
<dbReference type="NCBIfam" id="NF004976">
    <property type="entry name" value="PRK06349.1"/>
    <property type="match status" value="1"/>
</dbReference>
<keyword evidence="10 12" id="KW-0486">Methionine biosynthesis</keyword>
<comment type="similarity">
    <text evidence="3 13">Belongs to the homoserine dehydrogenase family.</text>
</comment>
<dbReference type="PANTHER" id="PTHR43331">
    <property type="entry name" value="HOMOSERINE DEHYDROGENASE"/>
    <property type="match status" value="1"/>
</dbReference>
<evidence type="ECO:0000256" key="10">
    <source>
        <dbReference type="ARBA" id="ARBA00023167"/>
    </source>
</evidence>
<evidence type="ECO:0000256" key="13">
    <source>
        <dbReference type="RuleBase" id="RU004171"/>
    </source>
</evidence>
<dbReference type="GO" id="GO:0004412">
    <property type="term" value="F:homoserine dehydrogenase activity"/>
    <property type="evidence" value="ECO:0007669"/>
    <property type="project" value="UniProtKB-EC"/>
</dbReference>
<dbReference type="Pfam" id="PF00742">
    <property type="entry name" value="Homoserine_dh"/>
    <property type="match status" value="1"/>
</dbReference>
<dbReference type="Pfam" id="PF01842">
    <property type="entry name" value="ACT"/>
    <property type="match status" value="1"/>
</dbReference>
<evidence type="ECO:0000256" key="6">
    <source>
        <dbReference type="ARBA" id="ARBA00022605"/>
    </source>
</evidence>
<evidence type="ECO:0000313" key="17">
    <source>
        <dbReference type="Proteomes" id="UP001595900"/>
    </source>
</evidence>
<dbReference type="InterPro" id="IPR002912">
    <property type="entry name" value="ACT_dom"/>
</dbReference>
<dbReference type="PROSITE" id="PS01042">
    <property type="entry name" value="HOMOSER_DHGENASE"/>
    <property type="match status" value="1"/>
</dbReference>
<dbReference type="SUPFAM" id="SSF55347">
    <property type="entry name" value="Glyceraldehyde-3-phosphate dehydrogenase-like, C-terminal domain"/>
    <property type="match status" value="1"/>
</dbReference>
<dbReference type="SUPFAM" id="SSF55021">
    <property type="entry name" value="ACT-like"/>
    <property type="match status" value="1"/>
</dbReference>
<comment type="pathway">
    <text evidence="2 12">Amino-acid biosynthesis; L-methionine biosynthesis via de novo pathway; L-homoserine from L-aspartate: step 3/3.</text>
</comment>
<comment type="catalytic activity">
    <reaction evidence="12">
        <text>L-homoserine + NADP(+) = L-aspartate 4-semialdehyde + NADPH + H(+)</text>
        <dbReference type="Rhea" id="RHEA:15761"/>
        <dbReference type="ChEBI" id="CHEBI:15378"/>
        <dbReference type="ChEBI" id="CHEBI:57476"/>
        <dbReference type="ChEBI" id="CHEBI:57783"/>
        <dbReference type="ChEBI" id="CHEBI:58349"/>
        <dbReference type="ChEBI" id="CHEBI:537519"/>
        <dbReference type="EC" id="1.1.1.3"/>
    </reaction>
</comment>
<dbReference type="CDD" id="cd04881">
    <property type="entry name" value="ACT_HSDH-Hom"/>
    <property type="match status" value="1"/>
</dbReference>
<comment type="function">
    <text evidence="11">Catalyzes the conversion of L-aspartate-beta-semialdehyde (L-Asa) to L-homoserine (L-Hse), the third step in the biosynthesis of threonine and methionine from aspartate.</text>
</comment>
<feature type="compositionally biased region" description="Low complexity" evidence="14">
    <location>
        <begin position="422"/>
        <end position="436"/>
    </location>
</feature>
<evidence type="ECO:0000256" key="7">
    <source>
        <dbReference type="ARBA" id="ARBA00022697"/>
    </source>
</evidence>
<dbReference type="EMBL" id="JBHSCN010000004">
    <property type="protein sequence ID" value="MFC4243009.1"/>
    <property type="molecule type" value="Genomic_DNA"/>
</dbReference>
<proteinExistence type="inferred from homology"/>
<dbReference type="InterPro" id="IPR001342">
    <property type="entry name" value="HDH_cat"/>
</dbReference>
<dbReference type="PROSITE" id="PS51671">
    <property type="entry name" value="ACT"/>
    <property type="match status" value="1"/>
</dbReference>
<evidence type="ECO:0000256" key="12">
    <source>
        <dbReference type="RuleBase" id="RU000579"/>
    </source>
</evidence>
<dbReference type="Gene3D" id="3.30.70.260">
    <property type="match status" value="1"/>
</dbReference>
<name>A0ABV8Q782_9MICO</name>
<evidence type="ECO:0000256" key="5">
    <source>
        <dbReference type="ARBA" id="ARBA00013376"/>
    </source>
</evidence>
<comment type="caution">
    <text evidence="16">The sequence shown here is derived from an EMBL/GenBank/DDBJ whole genome shotgun (WGS) entry which is preliminary data.</text>
</comment>
<dbReference type="RefSeq" id="WP_390227979.1">
    <property type="nucleotide sequence ID" value="NZ_JBHSCN010000004.1"/>
</dbReference>
<dbReference type="InterPro" id="IPR045865">
    <property type="entry name" value="ACT-like_dom_sf"/>
</dbReference>
<dbReference type="SUPFAM" id="SSF51735">
    <property type="entry name" value="NAD(P)-binding Rossmann-fold domains"/>
    <property type="match status" value="1"/>
</dbReference>
<protein>
    <recommendedName>
        <fullName evidence="5 12">Homoserine dehydrogenase</fullName>
        <ecNumber evidence="4 12">1.1.1.3</ecNumber>
    </recommendedName>
</protein>
<evidence type="ECO:0000256" key="14">
    <source>
        <dbReference type="SAM" id="MobiDB-lite"/>
    </source>
</evidence>
<feature type="region of interest" description="Disordered" evidence="14">
    <location>
        <begin position="388"/>
        <end position="443"/>
    </location>
</feature>
<keyword evidence="6 12" id="KW-0028">Amino-acid biosynthesis</keyword>
<keyword evidence="7 12" id="KW-0791">Threonine biosynthesis</keyword>
<gene>
    <name evidence="16" type="ORF">ACFOYW_06465</name>
</gene>
<dbReference type="InterPro" id="IPR019811">
    <property type="entry name" value="HDH_CS"/>
</dbReference>
<organism evidence="16 17">
    <name type="scientific">Gryllotalpicola reticulitermitis</name>
    <dbReference type="NCBI Taxonomy" id="1184153"/>
    <lineage>
        <taxon>Bacteria</taxon>
        <taxon>Bacillati</taxon>
        <taxon>Actinomycetota</taxon>
        <taxon>Actinomycetes</taxon>
        <taxon>Micrococcales</taxon>
        <taxon>Microbacteriaceae</taxon>
        <taxon>Gryllotalpicola</taxon>
    </lineage>
</organism>
<dbReference type="EC" id="1.1.1.3" evidence="4 12"/>
<dbReference type="Gene3D" id="3.40.50.720">
    <property type="entry name" value="NAD(P)-binding Rossmann-like Domain"/>
    <property type="match status" value="1"/>
</dbReference>
<dbReference type="InterPro" id="IPR005106">
    <property type="entry name" value="Asp/hSer_DH_NAD-bd"/>
</dbReference>
<keyword evidence="17" id="KW-1185">Reference proteome</keyword>
<evidence type="ECO:0000313" key="16">
    <source>
        <dbReference type="EMBL" id="MFC4243009.1"/>
    </source>
</evidence>
<keyword evidence="8 12" id="KW-0521">NADP</keyword>
<evidence type="ECO:0000256" key="9">
    <source>
        <dbReference type="ARBA" id="ARBA00023002"/>
    </source>
</evidence>
<evidence type="ECO:0000256" key="2">
    <source>
        <dbReference type="ARBA" id="ARBA00005062"/>
    </source>
</evidence>
<evidence type="ECO:0000256" key="1">
    <source>
        <dbReference type="ARBA" id="ARBA00005056"/>
    </source>
</evidence>
<dbReference type="InterPro" id="IPR036291">
    <property type="entry name" value="NAD(P)-bd_dom_sf"/>
</dbReference>
<sequence>MIEYRTLRIALLGGGTVGAQVARLLLDNGEELGSRIGASIELAGIAVRDLDKPRDVALPRELFTTRAEELILGADIVVELMGGIDPARELILKALNSGADVVTGNKLLLATHGAELFDAAEQVGAQLYYEAAVGGAIPIIRPLRDSLAGDSVTRILGIVNGTTNFILDRMDSAGEDLADALATATELGYAEADPTADIGGYDAAAKAALLASLAFHTNVPLEAVYREGIEDITKEQVDRAQAMGYVVKLLAICERIADPVTGEAGVSARVYPALVPRRHPLAAVHGVHNAVFVQAQAAGDLMFYGAGAGGLQTASAVLGDVVSAARRHVAGGPGVAESTHANLPALPVSAALTRYHVMLHVTDQPGVLAEIAQIFAENGASIENIVQSSGTRSSGAGGGTQVSTVQSSGTRSSGAGGGTQVSTVQSGGTRSTGTGDSAEDDSPTATLVIGTHAALEASLAATVEALRASAAVTSIAHVLRIEGA</sequence>
<evidence type="ECO:0000259" key="15">
    <source>
        <dbReference type="PROSITE" id="PS51671"/>
    </source>
</evidence>
<evidence type="ECO:0000256" key="4">
    <source>
        <dbReference type="ARBA" id="ARBA00013213"/>
    </source>
</evidence>
<dbReference type="PANTHER" id="PTHR43331:SF1">
    <property type="entry name" value="HOMOSERINE DEHYDROGENASE"/>
    <property type="match status" value="1"/>
</dbReference>
<evidence type="ECO:0000256" key="3">
    <source>
        <dbReference type="ARBA" id="ARBA00006753"/>
    </source>
</evidence>